<dbReference type="Proteomes" id="UP000475249">
    <property type="component" value="Unassembled WGS sequence"/>
</dbReference>
<dbReference type="GO" id="GO:0042834">
    <property type="term" value="F:peptidoglycan binding"/>
    <property type="evidence" value="ECO:0007669"/>
    <property type="project" value="InterPro"/>
</dbReference>
<accession>A0A6L9EG54</accession>
<feature type="signal peptide" evidence="1">
    <location>
        <begin position="1"/>
        <end position="21"/>
    </location>
</feature>
<gene>
    <name evidence="3" type="ORF">GTQ38_17230</name>
</gene>
<organism evidence="3 4">
    <name type="scientific">Poritiphilus flavus</name>
    <dbReference type="NCBI Taxonomy" id="2697053"/>
    <lineage>
        <taxon>Bacteria</taxon>
        <taxon>Pseudomonadati</taxon>
        <taxon>Bacteroidota</taxon>
        <taxon>Flavobacteriia</taxon>
        <taxon>Flavobacteriales</taxon>
        <taxon>Flavobacteriaceae</taxon>
        <taxon>Poritiphilus</taxon>
    </lineage>
</organism>
<dbReference type="RefSeq" id="WP_161436812.1">
    <property type="nucleotide sequence ID" value="NZ_WXYO01000008.1"/>
</dbReference>
<reference evidence="3 4" key="1">
    <citation type="submission" date="2020-01" db="EMBL/GenBank/DDBJ databases">
        <title>Bacteria diversity of Porities sp.</title>
        <authorList>
            <person name="Wang G."/>
        </authorList>
    </citation>
    <scope>NUCLEOTIDE SEQUENCE [LARGE SCALE GENOMIC DNA]</scope>
    <source>
        <strain evidence="3 4">R33</strain>
    </source>
</reference>
<dbReference type="SUPFAM" id="SSF110997">
    <property type="entry name" value="Sporulation related repeat"/>
    <property type="match status" value="1"/>
</dbReference>
<evidence type="ECO:0000259" key="2">
    <source>
        <dbReference type="Pfam" id="PF05036"/>
    </source>
</evidence>
<evidence type="ECO:0000313" key="3">
    <source>
        <dbReference type="EMBL" id="NAS13760.1"/>
    </source>
</evidence>
<protein>
    <submittedName>
        <fullName evidence="3">SPOR domain-containing protein</fullName>
    </submittedName>
</protein>
<dbReference type="Pfam" id="PF05036">
    <property type="entry name" value="SPOR"/>
    <property type="match status" value="1"/>
</dbReference>
<evidence type="ECO:0000256" key="1">
    <source>
        <dbReference type="SAM" id="SignalP"/>
    </source>
</evidence>
<sequence length="122" mass="13959">MKSIILPLIAMCFCVAVTAQKGTVIIEQDQKISQLVELYRSVNSTDNFYTIQVGFGTYNTAEELKSEVDVDFPNWSSKIVFDSPTYRVQIGKFKTKLEAERKFLEVREKYPAALLLKPDKKN</sequence>
<name>A0A6L9EG54_9FLAO</name>
<comment type="caution">
    <text evidence="3">The sequence shown here is derived from an EMBL/GenBank/DDBJ whole genome shotgun (WGS) entry which is preliminary data.</text>
</comment>
<evidence type="ECO:0000313" key="4">
    <source>
        <dbReference type="Proteomes" id="UP000475249"/>
    </source>
</evidence>
<feature type="domain" description="SPOR" evidence="2">
    <location>
        <begin position="47"/>
        <end position="102"/>
    </location>
</feature>
<dbReference type="InterPro" id="IPR007730">
    <property type="entry name" value="SPOR-like_dom"/>
</dbReference>
<keyword evidence="1" id="KW-0732">Signal</keyword>
<dbReference type="InterPro" id="IPR036680">
    <property type="entry name" value="SPOR-like_sf"/>
</dbReference>
<keyword evidence="4" id="KW-1185">Reference proteome</keyword>
<dbReference type="AlphaFoldDB" id="A0A6L9EG54"/>
<dbReference type="EMBL" id="WXYO01000008">
    <property type="protein sequence ID" value="NAS13760.1"/>
    <property type="molecule type" value="Genomic_DNA"/>
</dbReference>
<dbReference type="Gene3D" id="3.30.70.1070">
    <property type="entry name" value="Sporulation related repeat"/>
    <property type="match status" value="1"/>
</dbReference>
<feature type="chain" id="PRO_5027121123" evidence="1">
    <location>
        <begin position="22"/>
        <end position="122"/>
    </location>
</feature>
<proteinExistence type="predicted"/>